<name>A0A840BZB3_9HYPH</name>
<dbReference type="EMBL" id="JACIEN010000005">
    <property type="protein sequence ID" value="MBB4018891.1"/>
    <property type="molecule type" value="Genomic_DNA"/>
</dbReference>
<dbReference type="RefSeq" id="WP_183317681.1">
    <property type="nucleotide sequence ID" value="NZ_JACIEN010000005.1"/>
</dbReference>
<evidence type="ECO:0000259" key="1">
    <source>
        <dbReference type="Pfam" id="PF00501"/>
    </source>
</evidence>
<dbReference type="Gene3D" id="3.40.50.12780">
    <property type="entry name" value="N-terminal domain of ligase-like"/>
    <property type="match status" value="1"/>
</dbReference>
<proteinExistence type="predicted"/>
<accession>A0A840BZB3</accession>
<dbReference type="Proteomes" id="UP000577362">
    <property type="component" value="Unassembled WGS sequence"/>
</dbReference>
<keyword evidence="4" id="KW-1185">Reference proteome</keyword>
<dbReference type="InterPro" id="IPR025110">
    <property type="entry name" value="AMP-bd_C"/>
</dbReference>
<dbReference type="EC" id="6.2.1.-" evidence="3"/>
<dbReference type="InterPro" id="IPR045851">
    <property type="entry name" value="AMP-bd_C_sf"/>
</dbReference>
<dbReference type="SUPFAM" id="SSF56801">
    <property type="entry name" value="Acetyl-CoA synthetase-like"/>
    <property type="match status" value="1"/>
</dbReference>
<dbReference type="InterPro" id="IPR050237">
    <property type="entry name" value="ATP-dep_AMP-bd_enzyme"/>
</dbReference>
<feature type="domain" description="AMP-dependent synthetase/ligase" evidence="1">
    <location>
        <begin position="13"/>
        <end position="364"/>
    </location>
</feature>
<protein>
    <submittedName>
        <fullName evidence="3">Crotonobetaine/carnitine-CoA ligase</fullName>
        <ecNumber evidence="3">6.2.1.-</ecNumber>
    </submittedName>
</protein>
<dbReference type="InterPro" id="IPR000873">
    <property type="entry name" value="AMP-dep_synth/lig_dom"/>
</dbReference>
<evidence type="ECO:0000313" key="4">
    <source>
        <dbReference type="Proteomes" id="UP000577362"/>
    </source>
</evidence>
<evidence type="ECO:0000259" key="2">
    <source>
        <dbReference type="Pfam" id="PF13193"/>
    </source>
</evidence>
<keyword evidence="3" id="KW-0436">Ligase</keyword>
<comment type="caution">
    <text evidence="3">The sequence shown here is derived from an EMBL/GenBank/DDBJ whole genome shotgun (WGS) entry which is preliminary data.</text>
</comment>
<organism evidence="3 4">
    <name type="scientific">Chelatococcus caeni</name>
    <dbReference type="NCBI Taxonomy" id="1348468"/>
    <lineage>
        <taxon>Bacteria</taxon>
        <taxon>Pseudomonadati</taxon>
        <taxon>Pseudomonadota</taxon>
        <taxon>Alphaproteobacteria</taxon>
        <taxon>Hyphomicrobiales</taxon>
        <taxon>Chelatococcaceae</taxon>
        <taxon>Chelatococcus</taxon>
    </lineage>
</organism>
<dbReference type="Pfam" id="PF13193">
    <property type="entry name" value="AMP-binding_C"/>
    <property type="match status" value="1"/>
</dbReference>
<dbReference type="InterPro" id="IPR042099">
    <property type="entry name" value="ANL_N_sf"/>
</dbReference>
<dbReference type="Gene3D" id="3.30.300.30">
    <property type="match status" value="1"/>
</dbReference>
<dbReference type="AlphaFoldDB" id="A0A840BZB3"/>
<reference evidence="3 4" key="1">
    <citation type="submission" date="2020-08" db="EMBL/GenBank/DDBJ databases">
        <title>Genomic Encyclopedia of Type Strains, Phase IV (KMG-IV): sequencing the most valuable type-strain genomes for metagenomic binning, comparative biology and taxonomic classification.</title>
        <authorList>
            <person name="Goeker M."/>
        </authorList>
    </citation>
    <scope>NUCLEOTIDE SEQUENCE [LARGE SCALE GENOMIC DNA]</scope>
    <source>
        <strain evidence="3 4">DSM 103737</strain>
    </source>
</reference>
<dbReference type="InterPro" id="IPR020845">
    <property type="entry name" value="AMP-binding_CS"/>
</dbReference>
<dbReference type="PROSITE" id="PS00455">
    <property type="entry name" value="AMP_BINDING"/>
    <property type="match status" value="1"/>
</dbReference>
<dbReference type="GO" id="GO:0016878">
    <property type="term" value="F:acid-thiol ligase activity"/>
    <property type="evidence" value="ECO:0007669"/>
    <property type="project" value="UniProtKB-ARBA"/>
</dbReference>
<gene>
    <name evidence="3" type="ORF">GGR16_003938</name>
</gene>
<evidence type="ECO:0000313" key="3">
    <source>
        <dbReference type="EMBL" id="MBB4018891.1"/>
    </source>
</evidence>
<dbReference type="Pfam" id="PF00501">
    <property type="entry name" value="AMP-binding"/>
    <property type="match status" value="1"/>
</dbReference>
<sequence>MALTEDGFAGLLEARAASDPDGIYARFNGAPLTFKRLAGEAAAFAAELAARGIGPGDRVAVMLRNSPATLAVVFGLMRAGIAWVPVNVQQRGDGLAYLLSHAAPKLLVVERDLLGTVTEATGGSGPELMLNGTPEAPAALQAVLASGHPFDAPLPGPEATAAIMYTSGTTGRPKGVIVSHRMLRLASEAVSRVSVARPGDVFFVWEPLYHIGGAQLMLLPMTHGITLAMVDRFSASRFWGQVAAEGATHIHYLGGILQILLKQPEGPQDRAHKVRIAWGGGCPPEIWRRFEERFGVEIRECYGMTEASSITTFNDSGAVGAVGAPLPWFKVLLLDEAGAPVGPGARGEIVVETSLPGALFEGYLDNPEATAKALRGGRLHTGDLGSYDAAGNLLFHGRMTDSVRCRGENVSAWEVEHVAAEHPDVEDCAMIGVATDVGEQDIKLFVKPRPGSRIDAAALSRWLGARLASYQNPRYIAVVSDFERTASQRIMKHKLPASRDDCWDRLAMQEA</sequence>
<dbReference type="PANTHER" id="PTHR43767:SF1">
    <property type="entry name" value="NONRIBOSOMAL PEPTIDE SYNTHASE PES1 (EUROFUNG)-RELATED"/>
    <property type="match status" value="1"/>
</dbReference>
<feature type="domain" description="AMP-binding enzyme C-terminal" evidence="2">
    <location>
        <begin position="414"/>
        <end position="487"/>
    </location>
</feature>
<dbReference type="PANTHER" id="PTHR43767">
    <property type="entry name" value="LONG-CHAIN-FATTY-ACID--COA LIGASE"/>
    <property type="match status" value="1"/>
</dbReference>